<dbReference type="InterPro" id="IPR033932">
    <property type="entry name" value="YtcJ-like"/>
</dbReference>
<evidence type="ECO:0000259" key="1">
    <source>
        <dbReference type="Pfam" id="PF07969"/>
    </source>
</evidence>
<dbReference type="PANTHER" id="PTHR22642">
    <property type="entry name" value="IMIDAZOLONEPROPIONASE"/>
    <property type="match status" value="1"/>
</dbReference>
<dbReference type="Gene3D" id="3.20.20.140">
    <property type="entry name" value="Metal-dependent hydrolases"/>
    <property type="match status" value="1"/>
</dbReference>
<dbReference type="Pfam" id="PF07969">
    <property type="entry name" value="Amidohydro_3"/>
    <property type="match status" value="1"/>
</dbReference>
<dbReference type="InterPro" id="IPR032466">
    <property type="entry name" value="Metal_Hydrolase"/>
</dbReference>
<keyword evidence="3" id="KW-1185">Reference proteome</keyword>
<evidence type="ECO:0000313" key="3">
    <source>
        <dbReference type="Proteomes" id="UP000621510"/>
    </source>
</evidence>
<dbReference type="PANTHER" id="PTHR22642:SF2">
    <property type="entry name" value="PROTEIN LONG AFTER FAR-RED 3"/>
    <property type="match status" value="1"/>
</dbReference>
<dbReference type="RefSeq" id="WP_201846235.1">
    <property type="nucleotide sequence ID" value="NZ_JAERRG010000001.1"/>
</dbReference>
<feature type="domain" description="Amidohydrolase 3" evidence="1">
    <location>
        <begin position="52"/>
        <end position="547"/>
    </location>
</feature>
<dbReference type="SUPFAM" id="SSF51338">
    <property type="entry name" value="Composite domain of metallo-dependent hydrolases"/>
    <property type="match status" value="1"/>
</dbReference>
<dbReference type="InterPro" id="IPR013108">
    <property type="entry name" value="Amidohydro_3"/>
</dbReference>
<dbReference type="CDD" id="cd01300">
    <property type="entry name" value="YtcJ_like"/>
    <property type="match status" value="1"/>
</dbReference>
<evidence type="ECO:0000313" key="2">
    <source>
        <dbReference type="EMBL" id="MBL1110828.1"/>
    </source>
</evidence>
<accession>A0ABS1PEN8</accession>
<protein>
    <submittedName>
        <fullName evidence="2">Amidohydrolase</fullName>
    </submittedName>
</protein>
<dbReference type="Gene3D" id="3.10.310.70">
    <property type="match status" value="1"/>
</dbReference>
<reference evidence="2 3" key="1">
    <citation type="submission" date="2021-01" db="EMBL/GenBank/DDBJ databases">
        <title>WGS of actinomycetes isolated from Thailand.</title>
        <authorList>
            <person name="Thawai C."/>
        </authorList>
    </citation>
    <scope>NUCLEOTIDE SEQUENCE [LARGE SCALE GENOMIC DNA]</scope>
    <source>
        <strain evidence="2 3">CA3R110</strain>
    </source>
</reference>
<dbReference type="SUPFAM" id="SSF51556">
    <property type="entry name" value="Metallo-dependent hydrolases"/>
    <property type="match status" value="1"/>
</dbReference>
<organism evidence="2 3">
    <name type="scientific">Streptomyces endocoffeicus</name>
    <dbReference type="NCBI Taxonomy" id="2898945"/>
    <lineage>
        <taxon>Bacteria</taxon>
        <taxon>Bacillati</taxon>
        <taxon>Actinomycetota</taxon>
        <taxon>Actinomycetes</taxon>
        <taxon>Kitasatosporales</taxon>
        <taxon>Streptomycetaceae</taxon>
        <taxon>Streptomyces</taxon>
    </lineage>
</organism>
<gene>
    <name evidence="2" type="ORF">JK364_00120</name>
</gene>
<dbReference type="EMBL" id="JAERRG010000001">
    <property type="protein sequence ID" value="MBL1110828.1"/>
    <property type="molecule type" value="Genomic_DNA"/>
</dbReference>
<proteinExistence type="predicted"/>
<dbReference type="InterPro" id="IPR011059">
    <property type="entry name" value="Metal-dep_hydrolase_composite"/>
</dbReference>
<name>A0ABS1PEN8_9ACTN</name>
<comment type="caution">
    <text evidence="2">The sequence shown here is derived from an EMBL/GenBank/DDBJ whole genome shotgun (WGS) entry which is preliminary data.</text>
</comment>
<dbReference type="Proteomes" id="UP000621510">
    <property type="component" value="Unassembled WGS sequence"/>
</dbReference>
<dbReference type="Gene3D" id="2.30.40.10">
    <property type="entry name" value="Urease, subunit C, domain 1"/>
    <property type="match status" value="1"/>
</dbReference>
<sequence>MAAAADLVVLGGQVLTVDENFTIASAVAVANGRIAAVGDDETIRPWIGPKTDVIELRGRTVLPGINDAHLHLALFGTSRPPFSLDLTVVDSLATLQQAFADAANEPPDNRWLTGHGWREATITEYAKGVAPHRAHLDKATGDHPALLEHASGHAVLVNSAALRLAGITAETPDPTGGQIVRDHAGEPTGMLLESAGLLATRHAPPLTQQQRLAAITSAMHTLNSLGITSVTDPIVWPELLRDYTALHRQDRMTIRVNTLLHWDWPSPTTSYERLKLALEYAGISTGLGDDWLRIGGCKLFADGVPTHCTAWLYEPYPGGGTGHLVTEGDDEAARYTELLNIIELVHQHRLQAQIHVTGDRAADAAIDGIVRAIKSDPWPDARHALIHGTLLAERSFPRLAAHGIGVITSSLMKSHSGASIAPAIGERRWANAFPAGALLAAGVHVADSSDAPVTFPDWRRGLATFVGAAPHPFAEVPSALRLTREQAIRLWTTGGAYMEHAEHRKGSISPGMLADLVVLDEDFLTVEDSALHELTPVLTIAGGRRVFDAMVV</sequence>